<dbReference type="PANTHER" id="PTHR30435">
    <property type="entry name" value="FLAGELLAR PROTEIN"/>
    <property type="match status" value="1"/>
</dbReference>
<evidence type="ECO:0000256" key="1">
    <source>
        <dbReference type="ARBA" id="ARBA00004117"/>
    </source>
</evidence>
<evidence type="ECO:0000256" key="4">
    <source>
        <dbReference type="RuleBase" id="RU362116"/>
    </source>
</evidence>
<comment type="subcellular location">
    <subcellularLocation>
        <location evidence="1 4">Bacterial flagellum basal body</location>
    </subcellularLocation>
</comment>
<dbReference type="Pfam" id="PF22692">
    <property type="entry name" value="LlgE_F_G_D1"/>
    <property type="match status" value="1"/>
</dbReference>
<keyword evidence="3 4" id="KW-0975">Bacterial flagellum</keyword>
<proteinExistence type="inferred from homology"/>
<evidence type="ECO:0000256" key="2">
    <source>
        <dbReference type="ARBA" id="ARBA00009677"/>
    </source>
</evidence>
<accession>A0AAU7DEL9</accession>
<evidence type="ECO:0000313" key="7">
    <source>
        <dbReference type="EMBL" id="XBH16163.1"/>
    </source>
</evidence>
<evidence type="ECO:0000256" key="3">
    <source>
        <dbReference type="ARBA" id="ARBA00023143"/>
    </source>
</evidence>
<comment type="subunit">
    <text evidence="4">The basal body constitutes a major portion of the flagellar organelle and consists of five rings (E,L,P,S, and M) mounted on a central rod. The rod consists of about 26 subunits of FlgG in the distal portion, and FlgB, FlgC and FlgF are thought to build up the proximal portion of the rod with about 6 subunits each.</text>
</comment>
<comment type="similarity">
    <text evidence="2 4">Belongs to the flagella basal body rod proteins family.</text>
</comment>
<evidence type="ECO:0000259" key="6">
    <source>
        <dbReference type="Pfam" id="PF22692"/>
    </source>
</evidence>
<sequence length="245" mass="25637">MDSGYYAAMTGLMARTQALDTAAANLANAQTPGYRAEREYFRSTLLGPDGEESQLGQAVNRYGLLGGDRLSMAQGPMQQTGNPLDLAIQGNGFFAVQTANDIRYTRDGSFHRSQSGVVVTAANEPVLSSTGKAISIPPGEVAIGSGGVISVSGGAVATVGVFCFRDGVQLKPEGANLYAAADGITPTQSGDAVIQQGALEGANQDVVQGALDLIMMQRQAEMMQKALTIFHTEFNKTATEDLPRV</sequence>
<dbReference type="EMBL" id="CP121196">
    <property type="protein sequence ID" value="XBH16163.1"/>
    <property type="molecule type" value="Genomic_DNA"/>
</dbReference>
<dbReference type="AlphaFoldDB" id="A0AAU7DEL9"/>
<dbReference type="InterPro" id="IPR037925">
    <property type="entry name" value="FlgE/F/G-like"/>
</dbReference>
<feature type="domain" description="Flagellar basal body rod protein N-terminal" evidence="5">
    <location>
        <begin position="6"/>
        <end position="35"/>
    </location>
</feature>
<organism evidence="7">
    <name type="scientific">Telmatobacter sp. DSM 110680</name>
    <dbReference type="NCBI Taxonomy" id="3036704"/>
    <lineage>
        <taxon>Bacteria</taxon>
        <taxon>Pseudomonadati</taxon>
        <taxon>Acidobacteriota</taxon>
        <taxon>Terriglobia</taxon>
        <taxon>Terriglobales</taxon>
        <taxon>Acidobacteriaceae</taxon>
        <taxon>Telmatobacter</taxon>
    </lineage>
</organism>
<dbReference type="InterPro" id="IPR001444">
    <property type="entry name" value="Flag_bb_rod_N"/>
</dbReference>
<protein>
    <recommendedName>
        <fullName evidence="4">Flagellar basal-body rod protein FlgF</fullName>
    </recommendedName>
</protein>
<evidence type="ECO:0000259" key="5">
    <source>
        <dbReference type="Pfam" id="PF00460"/>
    </source>
</evidence>
<dbReference type="InterPro" id="IPR053967">
    <property type="entry name" value="LlgE_F_G-like_D1"/>
</dbReference>
<dbReference type="SUPFAM" id="SSF117143">
    <property type="entry name" value="Flagellar hook protein flgE"/>
    <property type="match status" value="1"/>
</dbReference>
<gene>
    <name evidence="7" type="ORF">P8935_16490</name>
</gene>
<keyword evidence="7" id="KW-0282">Flagellum</keyword>
<dbReference type="PANTHER" id="PTHR30435:SF18">
    <property type="entry name" value="FLAGELLAR BASAL-BODY ROD PROTEIN FLGF"/>
    <property type="match status" value="1"/>
</dbReference>
<dbReference type="RefSeq" id="WP_348261390.1">
    <property type="nucleotide sequence ID" value="NZ_CP121196.1"/>
</dbReference>
<dbReference type="GO" id="GO:0071978">
    <property type="term" value="P:bacterial-type flagellum-dependent swarming motility"/>
    <property type="evidence" value="ECO:0007669"/>
    <property type="project" value="TreeGrafter"/>
</dbReference>
<dbReference type="Pfam" id="PF00460">
    <property type="entry name" value="Flg_bb_rod"/>
    <property type="match status" value="1"/>
</dbReference>
<reference evidence="7" key="1">
    <citation type="submission" date="2023-03" db="EMBL/GenBank/DDBJ databases">
        <title>Edaphobacter sp.</title>
        <authorList>
            <person name="Huber K.J."/>
            <person name="Papendorf J."/>
            <person name="Pilke C."/>
            <person name="Bunk B."/>
            <person name="Sproeer C."/>
            <person name="Pester M."/>
        </authorList>
    </citation>
    <scope>NUCLEOTIDE SEQUENCE</scope>
    <source>
        <strain evidence="7">DSM 110680</strain>
    </source>
</reference>
<keyword evidence="7" id="KW-0969">Cilium</keyword>
<dbReference type="InterPro" id="IPR020013">
    <property type="entry name" value="Flagellar_FlgE/F/G"/>
</dbReference>
<feature type="domain" description="Flagellar hook protein FlgE/F/G-like D1" evidence="6">
    <location>
        <begin position="87"/>
        <end position="151"/>
    </location>
</feature>
<name>A0AAU7DEL9_9BACT</name>
<keyword evidence="7" id="KW-0966">Cell projection</keyword>
<dbReference type="NCBIfam" id="TIGR03506">
    <property type="entry name" value="FlgEFG_subfam"/>
    <property type="match status" value="1"/>
</dbReference>
<dbReference type="GO" id="GO:0030694">
    <property type="term" value="C:bacterial-type flagellum basal body, rod"/>
    <property type="evidence" value="ECO:0007669"/>
    <property type="project" value="UniProtKB-UniRule"/>
</dbReference>